<dbReference type="STRING" id="1202450.B586_04400"/>
<dbReference type="PATRIC" id="fig|29311.18.peg.3073"/>
<organism evidence="2 3">
    <name type="scientific">Mycobacterium haemophilum</name>
    <dbReference type="NCBI Taxonomy" id="29311"/>
    <lineage>
        <taxon>Bacteria</taxon>
        <taxon>Bacillati</taxon>
        <taxon>Actinomycetota</taxon>
        <taxon>Actinomycetes</taxon>
        <taxon>Mycobacteriales</taxon>
        <taxon>Mycobacteriaceae</taxon>
        <taxon>Mycobacterium</taxon>
    </lineage>
</organism>
<dbReference type="EMBL" id="LDPR01000030">
    <property type="protein sequence ID" value="KLO34242.1"/>
    <property type="molecule type" value="Genomic_DNA"/>
</dbReference>
<dbReference type="Proteomes" id="UP000036334">
    <property type="component" value="Unassembled WGS sequence"/>
</dbReference>
<evidence type="ECO:0000259" key="1">
    <source>
        <dbReference type="Pfam" id="PF14032"/>
    </source>
</evidence>
<accession>A0A0I9U6U5</accession>
<keyword evidence="3" id="KW-1185">Reference proteome</keyword>
<dbReference type="InterPro" id="IPR038232">
    <property type="entry name" value="PknH-like_Extracell_sf"/>
</dbReference>
<comment type="caution">
    <text evidence="2">The sequence shown here is derived from an EMBL/GenBank/DDBJ whole genome shotgun (WGS) entry which is preliminary data.</text>
</comment>
<dbReference type="Pfam" id="PF14032">
    <property type="entry name" value="PknH_C"/>
    <property type="match status" value="1"/>
</dbReference>
<evidence type="ECO:0000313" key="2">
    <source>
        <dbReference type="EMBL" id="KLO34242.1"/>
    </source>
</evidence>
<proteinExistence type="predicted"/>
<dbReference type="AlphaFoldDB" id="A0A0I9U6U5"/>
<dbReference type="PROSITE" id="PS51257">
    <property type="entry name" value="PROKAR_LIPOPROTEIN"/>
    <property type="match status" value="1"/>
</dbReference>
<evidence type="ECO:0000313" key="3">
    <source>
        <dbReference type="Proteomes" id="UP000036334"/>
    </source>
</evidence>
<gene>
    <name evidence="2" type="ORF">ABH38_19445</name>
</gene>
<dbReference type="Gene3D" id="3.40.1000.70">
    <property type="entry name" value="PknH-like extracellular domain"/>
    <property type="match status" value="1"/>
</dbReference>
<protein>
    <recommendedName>
        <fullName evidence="1">PknH-like extracellular domain-containing protein</fullName>
    </recommendedName>
</protein>
<dbReference type="InterPro" id="IPR026954">
    <property type="entry name" value="PknH-like_Extracell"/>
</dbReference>
<feature type="domain" description="PknH-like extracellular" evidence="1">
    <location>
        <begin position="42"/>
        <end position="232"/>
    </location>
</feature>
<reference evidence="2 3" key="1">
    <citation type="submission" date="2015-05" db="EMBL/GenBank/DDBJ databases">
        <title>Genome sequence of Mycobacterium haemophilum.</title>
        <authorList>
            <person name="Greninger A.L."/>
            <person name="Cunningham G."/>
            <person name="Miller S."/>
        </authorList>
    </citation>
    <scope>NUCLEOTIDE SEQUENCE [LARGE SCALE GENOMIC DNA]</scope>
    <source>
        <strain evidence="3">UC1</strain>
    </source>
</reference>
<dbReference type="OrthoDB" id="4761399at2"/>
<sequence length="236" mass="24564">MREQIAGAVLAGVCTLTVACSTTVNGKAVAADNAGPASPNAVTVSALNGLLLDVSQINSALSATSMKVWFNATGMWDWSASVSDTTCLPIDGPAQAKVYADTGWIGVRGQRLDDSIDDSMKRNHYAIQAVVGFPSAQDASAFYDASTQSWPTCSRRRYSDSNPGAPDTVWTVAGVTNANGMLGTSQAQEGGDGWICQRALTVRNNVAIDIVTCGYSQTGPVAIDIASQIAAKVPKQ</sequence>
<name>A0A0I9U6U5_9MYCO</name>
<dbReference type="RefSeq" id="WP_047316717.1">
    <property type="nucleotide sequence ID" value="NZ_LDPQ01000036.1"/>
</dbReference>